<keyword evidence="6" id="KW-0548">Nucleotidyltransferase</keyword>
<gene>
    <name evidence="12" type="primary">rpoA</name>
    <name evidence="12" type="ORF">A357_0163</name>
</gene>
<reference evidence="12 13" key="1">
    <citation type="journal article" date="2012" name="Mol. Biol. Evol.">
        <title>Genome reduction and co-evolution between the primary and secondary bacterial symbionts of psyllids.</title>
        <authorList>
            <person name="Sloan D.B."/>
            <person name="Moran N.A."/>
        </authorList>
    </citation>
    <scope>NUCLEOTIDE SEQUENCE [LARGE SCALE GENOMIC DNA]</scope>
    <source>
        <strain evidence="12 13">PC</strain>
    </source>
</reference>
<dbReference type="GO" id="GO:0005737">
    <property type="term" value="C:cytoplasm"/>
    <property type="evidence" value="ECO:0007669"/>
    <property type="project" value="UniProtKB-ARBA"/>
</dbReference>
<evidence type="ECO:0000256" key="6">
    <source>
        <dbReference type="ARBA" id="ARBA00022695"/>
    </source>
</evidence>
<comment type="catalytic activity">
    <reaction evidence="10">
        <text>RNA(n) + a ribonucleoside 5'-triphosphate = RNA(n+1) + diphosphate</text>
        <dbReference type="Rhea" id="RHEA:21248"/>
        <dbReference type="Rhea" id="RHEA-COMP:14527"/>
        <dbReference type="Rhea" id="RHEA-COMP:17342"/>
        <dbReference type="ChEBI" id="CHEBI:33019"/>
        <dbReference type="ChEBI" id="CHEBI:61557"/>
        <dbReference type="ChEBI" id="CHEBI:140395"/>
        <dbReference type="EC" id="2.7.7.6"/>
    </reaction>
</comment>
<organism evidence="12 13">
    <name type="scientific">Candidatus Carsonella ruddii PC isolate NHV</name>
    <dbReference type="NCBI Taxonomy" id="1202540"/>
    <lineage>
        <taxon>Bacteria</taxon>
        <taxon>Pseudomonadati</taxon>
        <taxon>Pseudomonadota</taxon>
        <taxon>Gammaproteobacteria</taxon>
        <taxon>Oceanospirillales</taxon>
        <taxon>Halomonadaceae</taxon>
        <taxon>Zymobacter group</taxon>
        <taxon>Candidatus Carsonella</taxon>
    </lineage>
</organism>
<dbReference type="SMART" id="SM00662">
    <property type="entry name" value="RPOLD"/>
    <property type="match status" value="1"/>
</dbReference>
<dbReference type="GO" id="GO:0006351">
    <property type="term" value="P:DNA-templated transcription"/>
    <property type="evidence" value="ECO:0007669"/>
    <property type="project" value="InterPro"/>
</dbReference>
<dbReference type="GO" id="GO:0046983">
    <property type="term" value="F:protein dimerization activity"/>
    <property type="evidence" value="ECO:0007669"/>
    <property type="project" value="InterPro"/>
</dbReference>
<dbReference type="Proteomes" id="UP000003935">
    <property type="component" value="Chromosome"/>
</dbReference>
<evidence type="ECO:0000256" key="2">
    <source>
        <dbReference type="ARBA" id="ARBA00012418"/>
    </source>
</evidence>
<evidence type="ECO:0000256" key="4">
    <source>
        <dbReference type="ARBA" id="ARBA00022478"/>
    </source>
</evidence>
<dbReference type="AlphaFoldDB" id="J3TET4"/>
<dbReference type="KEGG" id="crv:A357_0163"/>
<dbReference type="SUPFAM" id="SSF56553">
    <property type="entry name" value="Insert subdomain of RNA polymerase alpha subunit"/>
    <property type="match status" value="1"/>
</dbReference>
<comment type="similarity">
    <text evidence="1">Belongs to the RNA polymerase alpha chain family.</text>
</comment>
<protein>
    <recommendedName>
        <fullName evidence="3">DNA-directed RNA polymerase subunit alpha</fullName>
        <ecNumber evidence="2">2.7.7.6</ecNumber>
    </recommendedName>
    <alternativeName>
        <fullName evidence="9">RNA polymerase subunit alpha</fullName>
    </alternativeName>
    <alternativeName>
        <fullName evidence="8">Transcriptase subunit alpha</fullName>
    </alternativeName>
</protein>
<dbReference type="HOGENOM" id="CLU_053084_0_0_6"/>
<proteinExistence type="inferred from homology"/>
<name>J3TET4_CARRU</name>
<evidence type="ECO:0000259" key="11">
    <source>
        <dbReference type="SMART" id="SM00662"/>
    </source>
</evidence>
<dbReference type="OrthoDB" id="9805706at2"/>
<dbReference type="SUPFAM" id="SSF55257">
    <property type="entry name" value="RBP11-like subunits of RNA polymerase"/>
    <property type="match status" value="1"/>
</dbReference>
<evidence type="ECO:0000256" key="1">
    <source>
        <dbReference type="ARBA" id="ARBA00007123"/>
    </source>
</evidence>
<evidence type="ECO:0000313" key="12">
    <source>
        <dbReference type="EMBL" id="AFP84362.1"/>
    </source>
</evidence>
<evidence type="ECO:0000256" key="3">
    <source>
        <dbReference type="ARBA" id="ARBA00015972"/>
    </source>
</evidence>
<dbReference type="PATRIC" id="fig|1202540.3.peg.133"/>
<dbReference type="GO" id="GO:0003677">
    <property type="term" value="F:DNA binding"/>
    <property type="evidence" value="ECO:0007669"/>
    <property type="project" value="InterPro"/>
</dbReference>
<evidence type="ECO:0000256" key="9">
    <source>
        <dbReference type="ARBA" id="ARBA00033070"/>
    </source>
</evidence>
<keyword evidence="5" id="KW-0808">Transferase</keyword>
<dbReference type="InterPro" id="IPR036603">
    <property type="entry name" value="RBP11-like"/>
</dbReference>
<dbReference type="Pfam" id="PF01000">
    <property type="entry name" value="RNA_pol_A_bac"/>
    <property type="match status" value="1"/>
</dbReference>
<dbReference type="Pfam" id="PF03118">
    <property type="entry name" value="RNA_pol_A_CTD"/>
    <property type="match status" value="1"/>
</dbReference>
<dbReference type="GO" id="GO:0000428">
    <property type="term" value="C:DNA-directed RNA polymerase complex"/>
    <property type="evidence" value="ECO:0007669"/>
    <property type="project" value="UniProtKB-KW"/>
</dbReference>
<dbReference type="EC" id="2.7.7.6" evidence="2"/>
<keyword evidence="4" id="KW-0240">DNA-directed RNA polymerase</keyword>
<evidence type="ECO:0000256" key="5">
    <source>
        <dbReference type="ARBA" id="ARBA00022679"/>
    </source>
</evidence>
<dbReference type="EMBL" id="CP003545">
    <property type="protein sequence ID" value="AFP84362.1"/>
    <property type="molecule type" value="Genomic_DNA"/>
</dbReference>
<dbReference type="GO" id="GO:0003899">
    <property type="term" value="F:DNA-directed RNA polymerase activity"/>
    <property type="evidence" value="ECO:0007669"/>
    <property type="project" value="UniProtKB-EC"/>
</dbReference>
<dbReference type="InterPro" id="IPR011262">
    <property type="entry name" value="DNA-dir_RNA_pol_insert"/>
</dbReference>
<dbReference type="InterPro" id="IPR036643">
    <property type="entry name" value="RNApol_insert_sf"/>
</dbReference>
<sequence>MNFVNNLFVLNKINIKNISYFRSIIRIETFNNSFCDTLGNFIKRVCYLTTSCYKIIYLKIYKVKSEFYDLPGVVENTTTILKNLDNIIIKINNNNVANLLIKKKGPCVITAKDIYSDQNISIFNPNKIIAHINNDILFYCIMKCINLLFKNYIDELFKFKIFKSNIIYLNNLKSSIICINYFISKKIFNKKLKKLFFDIETNGSIKPIDCFKNCIFYIKKYFDLIFNSIGLKKRILNSISNKNDLILEINSVYLRSIDNLELSIRSSNCLKNNNIFLIGDLVKINKIKLKNISKLGIKSYNEILSSLKKFGLNLNSKINYDL</sequence>
<accession>J3TET4</accession>
<dbReference type="InterPro" id="IPR011260">
    <property type="entry name" value="RNAP_asu_C"/>
</dbReference>
<evidence type="ECO:0000256" key="8">
    <source>
        <dbReference type="ARBA" id="ARBA00032524"/>
    </source>
</evidence>
<dbReference type="RefSeq" id="WP_014887661.1">
    <property type="nucleotide sequence ID" value="NC_018418.1"/>
</dbReference>
<evidence type="ECO:0000256" key="7">
    <source>
        <dbReference type="ARBA" id="ARBA00023163"/>
    </source>
</evidence>
<dbReference type="SUPFAM" id="SSF47789">
    <property type="entry name" value="C-terminal domain of RNA polymerase alpha subunit"/>
    <property type="match status" value="1"/>
</dbReference>
<evidence type="ECO:0000256" key="10">
    <source>
        <dbReference type="ARBA" id="ARBA00048552"/>
    </source>
</evidence>
<dbReference type="STRING" id="1202540.A357_0163"/>
<feature type="domain" description="DNA-directed RNA polymerase RpoA/D/Rpb3-type" evidence="11">
    <location>
        <begin position="22"/>
        <end position="228"/>
    </location>
</feature>
<dbReference type="InterPro" id="IPR011263">
    <property type="entry name" value="DNA-dir_RNA_pol_RpoA/D/Rpb3"/>
</dbReference>
<keyword evidence="7" id="KW-0804">Transcription</keyword>
<dbReference type="Gene3D" id="3.30.1360.10">
    <property type="entry name" value="RNA polymerase, RBP11-like subunit"/>
    <property type="match status" value="1"/>
</dbReference>
<dbReference type="Gene3D" id="1.10.150.20">
    <property type="entry name" value="5' to 3' exonuclease, C-terminal subdomain"/>
    <property type="match status" value="1"/>
</dbReference>
<evidence type="ECO:0000313" key="13">
    <source>
        <dbReference type="Proteomes" id="UP000003935"/>
    </source>
</evidence>
<dbReference type="Gene3D" id="2.170.120.12">
    <property type="entry name" value="DNA-directed RNA polymerase, insert domain"/>
    <property type="match status" value="1"/>
</dbReference>